<dbReference type="NCBIfam" id="TIGR00138">
    <property type="entry name" value="rsmG_gidB"/>
    <property type="match status" value="1"/>
</dbReference>
<comment type="caution">
    <text evidence="7">The sequence shown here is derived from an EMBL/GenBank/DDBJ whole genome shotgun (WGS) entry which is preliminary data.</text>
</comment>
<dbReference type="EC" id="2.1.1.-" evidence="6"/>
<evidence type="ECO:0000256" key="4">
    <source>
        <dbReference type="ARBA" id="ARBA00022679"/>
    </source>
</evidence>
<comment type="subcellular location">
    <subcellularLocation>
        <location evidence="6">Cytoplasm</location>
    </subcellularLocation>
</comment>
<keyword evidence="4 6" id="KW-0808">Transferase</keyword>
<accession>A0ABS5U4Y5</accession>
<dbReference type="Gene3D" id="3.40.50.150">
    <property type="entry name" value="Vaccinia Virus protein VP39"/>
    <property type="match status" value="1"/>
</dbReference>
<comment type="similarity">
    <text evidence="6">Belongs to the methyltransferase superfamily. RNA methyltransferase RsmG family.</text>
</comment>
<feature type="binding site" evidence="6">
    <location>
        <begin position="126"/>
        <end position="127"/>
    </location>
    <ligand>
        <name>S-adenosyl-L-methionine</name>
        <dbReference type="ChEBI" id="CHEBI:59789"/>
    </ligand>
</feature>
<keyword evidence="5 6" id="KW-0949">S-adenosyl-L-methionine</keyword>
<evidence type="ECO:0000256" key="5">
    <source>
        <dbReference type="ARBA" id="ARBA00022691"/>
    </source>
</evidence>
<dbReference type="Proteomes" id="UP000784128">
    <property type="component" value="Unassembled WGS sequence"/>
</dbReference>
<keyword evidence="1 6" id="KW-0963">Cytoplasm</keyword>
<protein>
    <recommendedName>
        <fullName evidence="6">Ribosomal RNA small subunit methyltransferase G</fullName>
        <ecNumber evidence="6">2.1.1.-</ecNumber>
    </recommendedName>
    <alternativeName>
        <fullName evidence="6">16S rRNA 7-methylguanosine methyltransferase</fullName>
        <shortName evidence="6">16S rRNA m7G methyltransferase</shortName>
    </alternativeName>
</protein>
<sequence>MNSVFLRKCISEAGLEITEYQIEALITFAEELKKWNQKINLTAITNDDEIAIKHLVDALFFANFIGTCETVLDIGSGAGIPSIPLKIVKPEMPVVSVDAVAKKIHFQRHIARLLKFDHFEALHVRVEELQKTSANSFDVITSRAFSSLETFVRLGAPLLHESGRMIAMKGPIADKETQLKDEELLADLGFKIIDVHSYSLPFNSGKRSLILIKPCKAA</sequence>
<gene>
    <name evidence="6 7" type="primary">rsmG</name>
    <name evidence="7" type="ORF">KJB30_02875</name>
</gene>
<reference evidence="7 8" key="1">
    <citation type="submission" date="2021-05" db="EMBL/GenBank/DDBJ databases">
        <title>The draft genome of Geobacter chapellei DSM 13688.</title>
        <authorList>
            <person name="Xu Z."/>
            <person name="Masuda Y."/>
            <person name="Itoh H."/>
            <person name="Senoo K."/>
        </authorList>
    </citation>
    <scope>NUCLEOTIDE SEQUENCE [LARGE SCALE GENOMIC DNA]</scope>
    <source>
        <strain evidence="7 8">DSM 13688</strain>
    </source>
</reference>
<dbReference type="GO" id="GO:0032259">
    <property type="term" value="P:methylation"/>
    <property type="evidence" value="ECO:0007669"/>
    <property type="project" value="UniProtKB-KW"/>
</dbReference>
<evidence type="ECO:0000256" key="1">
    <source>
        <dbReference type="ARBA" id="ARBA00022490"/>
    </source>
</evidence>
<evidence type="ECO:0000313" key="7">
    <source>
        <dbReference type="EMBL" id="MBT1070718.1"/>
    </source>
</evidence>
<dbReference type="PIRSF" id="PIRSF003078">
    <property type="entry name" value="GidB"/>
    <property type="match status" value="1"/>
</dbReference>
<dbReference type="RefSeq" id="WP_214296431.1">
    <property type="nucleotide sequence ID" value="NZ_JAHDYS010000002.1"/>
</dbReference>
<organism evidence="7 8">
    <name type="scientific">Pelotalea chapellei</name>
    <dbReference type="NCBI Taxonomy" id="44671"/>
    <lineage>
        <taxon>Bacteria</taxon>
        <taxon>Pseudomonadati</taxon>
        <taxon>Thermodesulfobacteriota</taxon>
        <taxon>Desulfuromonadia</taxon>
        <taxon>Geobacterales</taxon>
        <taxon>Geobacteraceae</taxon>
        <taxon>Pelotalea</taxon>
    </lineage>
</organism>
<dbReference type="PANTHER" id="PTHR31760:SF0">
    <property type="entry name" value="S-ADENOSYL-L-METHIONINE-DEPENDENT METHYLTRANSFERASES SUPERFAMILY PROTEIN"/>
    <property type="match status" value="1"/>
</dbReference>
<dbReference type="HAMAP" id="MF_00074">
    <property type="entry name" value="16SrRNA_methyltr_G"/>
    <property type="match status" value="1"/>
</dbReference>
<feature type="binding site" evidence="6">
    <location>
        <position position="75"/>
    </location>
    <ligand>
        <name>S-adenosyl-L-methionine</name>
        <dbReference type="ChEBI" id="CHEBI:59789"/>
    </ligand>
</feature>
<dbReference type="InterPro" id="IPR029063">
    <property type="entry name" value="SAM-dependent_MTases_sf"/>
</dbReference>
<evidence type="ECO:0000256" key="3">
    <source>
        <dbReference type="ARBA" id="ARBA00022603"/>
    </source>
</evidence>
<keyword evidence="2 6" id="KW-0698">rRNA processing</keyword>
<keyword evidence="8" id="KW-1185">Reference proteome</keyword>
<dbReference type="Pfam" id="PF02527">
    <property type="entry name" value="GidB"/>
    <property type="match status" value="1"/>
</dbReference>
<comment type="function">
    <text evidence="6">Specifically methylates the N7 position of a guanine in 16S rRNA.</text>
</comment>
<dbReference type="EMBL" id="JAHDYS010000002">
    <property type="protein sequence ID" value="MBT1070718.1"/>
    <property type="molecule type" value="Genomic_DNA"/>
</dbReference>
<proteinExistence type="inferred from homology"/>
<evidence type="ECO:0000256" key="2">
    <source>
        <dbReference type="ARBA" id="ARBA00022552"/>
    </source>
</evidence>
<feature type="binding site" evidence="6">
    <location>
        <position position="143"/>
    </location>
    <ligand>
        <name>S-adenosyl-L-methionine</name>
        <dbReference type="ChEBI" id="CHEBI:59789"/>
    </ligand>
</feature>
<comment type="caution">
    <text evidence="6">Lacks conserved residue(s) required for the propagation of feature annotation.</text>
</comment>
<dbReference type="SUPFAM" id="SSF53335">
    <property type="entry name" value="S-adenosyl-L-methionine-dependent methyltransferases"/>
    <property type="match status" value="1"/>
</dbReference>
<keyword evidence="3 6" id="KW-0489">Methyltransferase</keyword>
<dbReference type="InterPro" id="IPR003682">
    <property type="entry name" value="rRNA_ssu_MeTfrase_G"/>
</dbReference>
<dbReference type="CDD" id="cd02440">
    <property type="entry name" value="AdoMet_MTases"/>
    <property type="match status" value="1"/>
</dbReference>
<evidence type="ECO:0000256" key="6">
    <source>
        <dbReference type="HAMAP-Rule" id="MF_00074"/>
    </source>
</evidence>
<dbReference type="GO" id="GO:0008168">
    <property type="term" value="F:methyltransferase activity"/>
    <property type="evidence" value="ECO:0007669"/>
    <property type="project" value="UniProtKB-KW"/>
</dbReference>
<evidence type="ECO:0000313" key="8">
    <source>
        <dbReference type="Proteomes" id="UP000784128"/>
    </source>
</evidence>
<dbReference type="PANTHER" id="PTHR31760">
    <property type="entry name" value="S-ADENOSYL-L-METHIONINE-DEPENDENT METHYLTRANSFERASES SUPERFAMILY PROTEIN"/>
    <property type="match status" value="1"/>
</dbReference>
<name>A0ABS5U4Y5_9BACT</name>